<feature type="binding site" evidence="5">
    <location>
        <position position="312"/>
    </location>
    <ligand>
        <name>S-adenosyl-L-methionine</name>
        <dbReference type="ChEBI" id="CHEBI:59789"/>
    </ligand>
</feature>
<keyword evidence="1 5" id="KW-0489">Methyltransferase</keyword>
<comment type="caution">
    <text evidence="7">The sequence shown here is derived from an EMBL/GenBank/DDBJ whole genome shotgun (WGS) entry which is preliminary data.</text>
</comment>
<dbReference type="PROSITE" id="PS51686">
    <property type="entry name" value="SAM_MT_RSMB_NOP"/>
    <property type="match status" value="1"/>
</dbReference>
<evidence type="ECO:0000256" key="1">
    <source>
        <dbReference type="ARBA" id="ARBA00022603"/>
    </source>
</evidence>
<protein>
    <submittedName>
        <fullName evidence="7">RsmB/NOP family class I SAM-dependent RNA methyltransferase</fullName>
        <ecNumber evidence="7">2.1.1.-</ecNumber>
    </submittedName>
</protein>
<keyword evidence="8" id="KW-1185">Reference proteome</keyword>
<proteinExistence type="inferred from homology"/>
<dbReference type="Pfam" id="PF01029">
    <property type="entry name" value="NusB"/>
    <property type="match status" value="1"/>
</dbReference>
<dbReference type="InterPro" id="IPR006027">
    <property type="entry name" value="NusB_RsmB_TIM44"/>
</dbReference>
<dbReference type="InterPro" id="IPR001678">
    <property type="entry name" value="MeTrfase_RsmB-F_NOP2_dom"/>
</dbReference>
<evidence type="ECO:0000313" key="7">
    <source>
        <dbReference type="EMBL" id="MFC3714521.1"/>
    </source>
</evidence>
<evidence type="ECO:0000256" key="2">
    <source>
        <dbReference type="ARBA" id="ARBA00022679"/>
    </source>
</evidence>
<dbReference type="PANTHER" id="PTHR22807">
    <property type="entry name" value="NOP2 YEAST -RELATED NOL1/NOP2/FMU SUN DOMAIN-CONTAINING"/>
    <property type="match status" value="1"/>
</dbReference>
<dbReference type="PRINTS" id="PR02008">
    <property type="entry name" value="RCMTFAMILY"/>
</dbReference>
<feature type="active site" description="Nucleophile" evidence="5">
    <location>
        <position position="365"/>
    </location>
</feature>
<dbReference type="RefSeq" id="WP_380864241.1">
    <property type="nucleotide sequence ID" value="NZ_JBHRXV010000018.1"/>
</dbReference>
<evidence type="ECO:0000256" key="4">
    <source>
        <dbReference type="ARBA" id="ARBA00022884"/>
    </source>
</evidence>
<dbReference type="GO" id="GO:0008168">
    <property type="term" value="F:methyltransferase activity"/>
    <property type="evidence" value="ECO:0007669"/>
    <property type="project" value="UniProtKB-KW"/>
</dbReference>
<keyword evidence="4 5" id="KW-0694">RNA-binding</keyword>
<dbReference type="Proteomes" id="UP001595615">
    <property type="component" value="Unassembled WGS sequence"/>
</dbReference>
<feature type="binding site" evidence="5">
    <location>
        <position position="270"/>
    </location>
    <ligand>
        <name>S-adenosyl-L-methionine</name>
        <dbReference type="ChEBI" id="CHEBI:59789"/>
    </ligand>
</feature>
<evidence type="ECO:0000256" key="3">
    <source>
        <dbReference type="ARBA" id="ARBA00022691"/>
    </source>
</evidence>
<feature type="binding site" evidence="5">
    <location>
        <begin position="249"/>
        <end position="255"/>
    </location>
    <ligand>
        <name>S-adenosyl-L-methionine</name>
        <dbReference type="ChEBI" id="CHEBI:59789"/>
    </ligand>
</feature>
<feature type="domain" description="SAM-dependent MTase RsmB/NOP-type" evidence="6">
    <location>
        <begin position="141"/>
        <end position="432"/>
    </location>
</feature>
<keyword evidence="2 5" id="KW-0808">Transferase</keyword>
<organism evidence="7 8">
    <name type="scientific">Sphingoaurantiacus capsulatus</name>
    <dbReference type="NCBI Taxonomy" id="1771310"/>
    <lineage>
        <taxon>Bacteria</taxon>
        <taxon>Pseudomonadati</taxon>
        <taxon>Pseudomonadota</taxon>
        <taxon>Alphaproteobacteria</taxon>
        <taxon>Sphingomonadales</taxon>
        <taxon>Sphingosinicellaceae</taxon>
        <taxon>Sphingoaurantiacus</taxon>
    </lineage>
</organism>
<evidence type="ECO:0000313" key="8">
    <source>
        <dbReference type="Proteomes" id="UP001595615"/>
    </source>
</evidence>
<gene>
    <name evidence="7" type="ORF">ACFOMD_18285</name>
</gene>
<evidence type="ECO:0000256" key="5">
    <source>
        <dbReference type="PROSITE-ProRule" id="PRU01023"/>
    </source>
</evidence>
<dbReference type="SUPFAM" id="SSF53335">
    <property type="entry name" value="S-adenosyl-L-methionine-dependent methyltransferases"/>
    <property type="match status" value="1"/>
</dbReference>
<dbReference type="EMBL" id="JBHRXV010000018">
    <property type="protein sequence ID" value="MFC3714521.1"/>
    <property type="molecule type" value="Genomic_DNA"/>
</dbReference>
<reference evidence="8" key="1">
    <citation type="journal article" date="2019" name="Int. J. Syst. Evol. Microbiol.">
        <title>The Global Catalogue of Microorganisms (GCM) 10K type strain sequencing project: providing services to taxonomists for standard genome sequencing and annotation.</title>
        <authorList>
            <consortium name="The Broad Institute Genomics Platform"/>
            <consortium name="The Broad Institute Genome Sequencing Center for Infectious Disease"/>
            <person name="Wu L."/>
            <person name="Ma J."/>
        </authorList>
    </citation>
    <scope>NUCLEOTIDE SEQUENCE [LARGE SCALE GENOMIC DNA]</scope>
    <source>
        <strain evidence="8">KCTC 42644</strain>
    </source>
</reference>
<sequence>MRRPSRPEPADRPDPIGTPARRAALRLLTAVLQQGKPLEVALDNAFAEVDRPADRALARAIVATVLRRLPDLDALIDSAMPKPLPDDARARMVLRLALAQVLILGTPPHAAIGTALPLVDKGPRRLVHGVLSRLLREEAALPEQPTLPNPYAERWSAAYGAHTAGRIAATLATEPPTDLSFRTAEDATAHAEALEGASLAPAHVRTARRGAIGDWPGFADGAWWVQDLAASLPARLLGDVSGKTVVDLCAAPGGKTLQLAAAGAKVTAVDIAEKRIARLKENLTRTGLKAEVVTADARHWTPPGAIDHVLLDAPCSASGIFRRHPDVLHLKGSRNLAPLLELQAELLDHAAGWLPAHGHLIYCVCSLEPEEGERQVEAFLSRYDNFRLDPIKAEELPAGLEPWHEGWVRTLPSDLPEQGGLDGFFIARLARK</sequence>
<dbReference type="Gene3D" id="1.10.940.10">
    <property type="entry name" value="NusB-like"/>
    <property type="match status" value="1"/>
</dbReference>
<dbReference type="InterPro" id="IPR035926">
    <property type="entry name" value="NusB-like_sf"/>
</dbReference>
<evidence type="ECO:0000259" key="6">
    <source>
        <dbReference type="PROSITE" id="PS51686"/>
    </source>
</evidence>
<name>A0ABV7XFE0_9SPHN</name>
<dbReference type="InterPro" id="IPR029063">
    <property type="entry name" value="SAM-dependent_MTases_sf"/>
</dbReference>
<keyword evidence="3 5" id="KW-0949">S-adenosyl-L-methionine</keyword>
<feature type="binding site" evidence="5">
    <location>
        <position position="296"/>
    </location>
    <ligand>
        <name>S-adenosyl-L-methionine</name>
        <dbReference type="ChEBI" id="CHEBI:59789"/>
    </ligand>
</feature>
<dbReference type="PANTHER" id="PTHR22807:SF61">
    <property type="entry name" value="NOL1_NOP2_SUN FAMILY PROTEIN _ ANTITERMINATION NUSB DOMAIN-CONTAINING PROTEIN"/>
    <property type="match status" value="1"/>
</dbReference>
<accession>A0ABV7XFE0</accession>
<dbReference type="CDD" id="cd02440">
    <property type="entry name" value="AdoMet_MTases"/>
    <property type="match status" value="1"/>
</dbReference>
<comment type="similarity">
    <text evidence="5">Belongs to the class I-like SAM-binding methyltransferase superfamily. RsmB/NOP family.</text>
</comment>
<dbReference type="GO" id="GO:0032259">
    <property type="term" value="P:methylation"/>
    <property type="evidence" value="ECO:0007669"/>
    <property type="project" value="UniProtKB-KW"/>
</dbReference>
<dbReference type="Pfam" id="PF01189">
    <property type="entry name" value="Methyltr_RsmB-F"/>
    <property type="match status" value="1"/>
</dbReference>
<dbReference type="EC" id="2.1.1.-" evidence="7"/>
<dbReference type="Gene3D" id="3.40.50.150">
    <property type="entry name" value="Vaccinia Virus protein VP39"/>
    <property type="match status" value="1"/>
</dbReference>
<dbReference type="SUPFAM" id="SSF48013">
    <property type="entry name" value="NusB-like"/>
    <property type="match status" value="1"/>
</dbReference>
<dbReference type="InterPro" id="IPR049560">
    <property type="entry name" value="MeTrfase_RsmB-F_NOP2_cat"/>
</dbReference>
<dbReference type="InterPro" id="IPR023267">
    <property type="entry name" value="RCMT"/>
</dbReference>